<evidence type="ECO:0000313" key="9">
    <source>
        <dbReference type="EMBL" id="MBR7748176.1"/>
    </source>
</evidence>
<proteinExistence type="predicted"/>
<dbReference type="GO" id="GO:1902201">
    <property type="term" value="P:negative regulation of bacterial-type flagellum-dependent cell motility"/>
    <property type="evidence" value="ECO:0007669"/>
    <property type="project" value="TreeGrafter"/>
</dbReference>
<dbReference type="AlphaFoldDB" id="A0A941I558"/>
<evidence type="ECO:0000256" key="7">
    <source>
        <dbReference type="SAM" id="Phobius"/>
    </source>
</evidence>
<comment type="subcellular location">
    <subcellularLocation>
        <location evidence="1">Cell membrane</location>
        <topology evidence="1">Multi-pass membrane protein</topology>
    </subcellularLocation>
</comment>
<dbReference type="CDD" id="cd01949">
    <property type="entry name" value="GGDEF"/>
    <property type="match status" value="1"/>
</dbReference>
<feature type="transmembrane region" description="Helical" evidence="7">
    <location>
        <begin position="12"/>
        <end position="32"/>
    </location>
</feature>
<dbReference type="GO" id="GO:0052621">
    <property type="term" value="F:diguanylate cyclase activity"/>
    <property type="evidence" value="ECO:0007669"/>
    <property type="project" value="UniProtKB-EC"/>
</dbReference>
<keyword evidence="4 7" id="KW-0812">Transmembrane</keyword>
<evidence type="ECO:0000256" key="2">
    <source>
        <dbReference type="ARBA" id="ARBA00012528"/>
    </source>
</evidence>
<evidence type="ECO:0000256" key="3">
    <source>
        <dbReference type="ARBA" id="ARBA00022475"/>
    </source>
</evidence>
<dbReference type="Pfam" id="PF00990">
    <property type="entry name" value="GGDEF"/>
    <property type="match status" value="1"/>
</dbReference>
<keyword evidence="10" id="KW-1185">Reference proteome</keyword>
<organism evidence="9 10">
    <name type="scientific">Undibacterium baiyunense</name>
    <dbReference type="NCBI Taxonomy" id="2828731"/>
    <lineage>
        <taxon>Bacteria</taxon>
        <taxon>Pseudomonadati</taxon>
        <taxon>Pseudomonadota</taxon>
        <taxon>Betaproteobacteria</taxon>
        <taxon>Burkholderiales</taxon>
        <taxon>Oxalobacteraceae</taxon>
        <taxon>Undibacterium</taxon>
    </lineage>
</organism>
<feature type="transmembrane region" description="Helical" evidence="7">
    <location>
        <begin position="290"/>
        <end position="313"/>
    </location>
</feature>
<dbReference type="InterPro" id="IPR050469">
    <property type="entry name" value="Diguanylate_Cyclase"/>
</dbReference>
<reference evidence="9 10" key="1">
    <citation type="submission" date="2021-04" db="EMBL/GenBank/DDBJ databases">
        <title>novel species isolated from subtropical streams in China.</title>
        <authorList>
            <person name="Lu H."/>
        </authorList>
    </citation>
    <scope>NUCLEOTIDE SEQUENCE [LARGE SCALE GENOMIC DNA]</scope>
    <source>
        <strain evidence="9 10">BYS107W</strain>
    </source>
</reference>
<comment type="caution">
    <text evidence="9">The sequence shown here is derived from an EMBL/GenBank/DDBJ whole genome shotgun (WGS) entry which is preliminary data.</text>
</comment>
<protein>
    <recommendedName>
        <fullName evidence="2">diguanylate cyclase</fullName>
        <ecNumber evidence="2">2.7.7.65</ecNumber>
    </recommendedName>
</protein>
<dbReference type="GO" id="GO:0043709">
    <property type="term" value="P:cell adhesion involved in single-species biofilm formation"/>
    <property type="evidence" value="ECO:0007669"/>
    <property type="project" value="TreeGrafter"/>
</dbReference>
<dbReference type="NCBIfam" id="TIGR00254">
    <property type="entry name" value="GGDEF"/>
    <property type="match status" value="1"/>
</dbReference>
<dbReference type="CDD" id="cd18773">
    <property type="entry name" value="PDC1_HK_sensor"/>
    <property type="match status" value="1"/>
</dbReference>
<dbReference type="SMART" id="SM00267">
    <property type="entry name" value="GGDEF"/>
    <property type="match status" value="1"/>
</dbReference>
<dbReference type="Pfam" id="PF02743">
    <property type="entry name" value="dCache_1"/>
    <property type="match status" value="1"/>
</dbReference>
<evidence type="ECO:0000256" key="5">
    <source>
        <dbReference type="ARBA" id="ARBA00022989"/>
    </source>
</evidence>
<dbReference type="EMBL" id="JAGSPM010000012">
    <property type="protein sequence ID" value="MBR7748176.1"/>
    <property type="molecule type" value="Genomic_DNA"/>
</dbReference>
<dbReference type="Gene3D" id="3.30.450.20">
    <property type="entry name" value="PAS domain"/>
    <property type="match status" value="1"/>
</dbReference>
<dbReference type="RefSeq" id="WP_212685513.1">
    <property type="nucleotide sequence ID" value="NZ_JAGSPM010000012.1"/>
</dbReference>
<keyword evidence="3" id="KW-1003">Cell membrane</keyword>
<dbReference type="InterPro" id="IPR033479">
    <property type="entry name" value="dCache_1"/>
</dbReference>
<evidence type="ECO:0000256" key="4">
    <source>
        <dbReference type="ARBA" id="ARBA00022692"/>
    </source>
</evidence>
<dbReference type="SUPFAM" id="SSF55073">
    <property type="entry name" value="Nucleotide cyclase"/>
    <property type="match status" value="1"/>
</dbReference>
<evidence type="ECO:0000256" key="6">
    <source>
        <dbReference type="ARBA" id="ARBA00023136"/>
    </source>
</evidence>
<keyword evidence="6 7" id="KW-0472">Membrane</keyword>
<name>A0A941I558_9BURK</name>
<feature type="domain" description="GGDEF" evidence="8">
    <location>
        <begin position="354"/>
        <end position="489"/>
    </location>
</feature>
<sequence>MSKSLKQYNLLIWISLILILGFVAVLATSYLVSKDALRRGLSENMLPITGDNIYSEIQKDILRPVFVSSQMANDTFVRDWVIDGEQDSAQISKYLKEVKLKNNAISSFFVSDLTRNYYYPEGLLKSISETEVRDQWFFRVKNLKTAYETNVDIDMANQDSMTIFTNYRVLDYQGKFIGAVGIGLTLNTMKHLIDTYQSRFQRKIYFVDKKGNLVLSGNTFKQKKVNISNMAGLDQIAKQILANTKNESLHLEYTLNDESIYLNSRFIPELGWHLLVEQNLESELKPLQKLLLVNAGIGFAITIAVLLIVLFSVRRYQTRIEKSAATDPLTKLLNRQAFDFVFQQAILDSERSRQTLCVAIMDIDHFKKINDKHGHLVGDHVLKEIAAISRRSLRESDVICRWGGEEFLLLLKNCSLEKATAIAETLRSTIAANDFSRTTDLTKGRLSLTVSMGVAECKPQESEDSVFERADVALYQAKESGRNSVYFSE</sequence>
<dbReference type="PANTHER" id="PTHR45138:SF26">
    <property type="entry name" value="DIGUANYLATE CYCLASE"/>
    <property type="match status" value="1"/>
</dbReference>
<dbReference type="PROSITE" id="PS50887">
    <property type="entry name" value="GGDEF"/>
    <property type="match status" value="1"/>
</dbReference>
<dbReference type="Proteomes" id="UP000680158">
    <property type="component" value="Unassembled WGS sequence"/>
</dbReference>
<dbReference type="InterPro" id="IPR000160">
    <property type="entry name" value="GGDEF_dom"/>
</dbReference>
<keyword evidence="5 7" id="KW-1133">Transmembrane helix</keyword>
<accession>A0A941I558</accession>
<evidence type="ECO:0000259" key="8">
    <source>
        <dbReference type="PROSITE" id="PS50887"/>
    </source>
</evidence>
<dbReference type="EC" id="2.7.7.65" evidence="2"/>
<dbReference type="PANTHER" id="PTHR45138">
    <property type="entry name" value="REGULATORY COMPONENTS OF SENSORY TRANSDUCTION SYSTEM"/>
    <property type="match status" value="1"/>
</dbReference>
<dbReference type="GO" id="GO:0005886">
    <property type="term" value="C:plasma membrane"/>
    <property type="evidence" value="ECO:0007669"/>
    <property type="project" value="UniProtKB-SubCell"/>
</dbReference>
<dbReference type="InterPro" id="IPR029787">
    <property type="entry name" value="Nucleotide_cyclase"/>
</dbReference>
<dbReference type="FunFam" id="3.30.70.270:FF:000001">
    <property type="entry name" value="Diguanylate cyclase domain protein"/>
    <property type="match status" value="1"/>
</dbReference>
<gene>
    <name evidence="9" type="ORF">KDM92_16450</name>
</gene>
<dbReference type="Gene3D" id="3.30.70.270">
    <property type="match status" value="1"/>
</dbReference>
<evidence type="ECO:0000313" key="10">
    <source>
        <dbReference type="Proteomes" id="UP000680158"/>
    </source>
</evidence>
<evidence type="ECO:0000256" key="1">
    <source>
        <dbReference type="ARBA" id="ARBA00004651"/>
    </source>
</evidence>
<dbReference type="InterPro" id="IPR043128">
    <property type="entry name" value="Rev_trsase/Diguanyl_cyclase"/>
</dbReference>